<evidence type="ECO:0000313" key="3">
    <source>
        <dbReference type="Proteomes" id="UP001209878"/>
    </source>
</evidence>
<feature type="chain" id="PRO_5042080039" evidence="1">
    <location>
        <begin position="22"/>
        <end position="76"/>
    </location>
</feature>
<dbReference type="Proteomes" id="UP001209878">
    <property type="component" value="Unassembled WGS sequence"/>
</dbReference>
<evidence type="ECO:0000256" key="1">
    <source>
        <dbReference type="SAM" id="SignalP"/>
    </source>
</evidence>
<dbReference type="AlphaFoldDB" id="A0AAD9NMT8"/>
<reference evidence="2" key="1">
    <citation type="journal article" date="2023" name="Mol. Biol. Evol.">
        <title>Third-Generation Sequencing Reveals the Adaptive Role of the Epigenome in Three Deep-Sea Polychaetes.</title>
        <authorList>
            <person name="Perez M."/>
            <person name="Aroh O."/>
            <person name="Sun Y."/>
            <person name="Lan Y."/>
            <person name="Juniper S.K."/>
            <person name="Young C.R."/>
            <person name="Angers B."/>
            <person name="Qian P.Y."/>
        </authorList>
    </citation>
    <scope>NUCLEOTIDE SEQUENCE</scope>
    <source>
        <strain evidence="2">R07B-5</strain>
    </source>
</reference>
<keyword evidence="3" id="KW-1185">Reference proteome</keyword>
<name>A0AAD9NMT8_RIDPI</name>
<accession>A0AAD9NMT8</accession>
<protein>
    <submittedName>
        <fullName evidence="2">Uncharacterized protein</fullName>
    </submittedName>
</protein>
<proteinExistence type="predicted"/>
<comment type="caution">
    <text evidence="2">The sequence shown here is derived from an EMBL/GenBank/DDBJ whole genome shotgun (WGS) entry which is preliminary data.</text>
</comment>
<keyword evidence="1" id="KW-0732">Signal</keyword>
<organism evidence="2 3">
    <name type="scientific">Ridgeia piscesae</name>
    <name type="common">Tubeworm</name>
    <dbReference type="NCBI Taxonomy" id="27915"/>
    <lineage>
        <taxon>Eukaryota</taxon>
        <taxon>Metazoa</taxon>
        <taxon>Spiralia</taxon>
        <taxon>Lophotrochozoa</taxon>
        <taxon>Annelida</taxon>
        <taxon>Polychaeta</taxon>
        <taxon>Sedentaria</taxon>
        <taxon>Canalipalpata</taxon>
        <taxon>Sabellida</taxon>
        <taxon>Siboglinidae</taxon>
        <taxon>Ridgeia</taxon>
    </lineage>
</organism>
<evidence type="ECO:0000313" key="2">
    <source>
        <dbReference type="EMBL" id="KAK2176107.1"/>
    </source>
</evidence>
<gene>
    <name evidence="2" type="ORF">NP493_683g02029</name>
</gene>
<sequence>MMPTKPHCLSLLYICGLQVQAGDLHPNPGPISTSTPDFPCGICSQETTALLAEKIPRGSKVLPPHGAWVKEAAVIQ</sequence>
<feature type="signal peptide" evidence="1">
    <location>
        <begin position="1"/>
        <end position="21"/>
    </location>
</feature>
<dbReference type="EMBL" id="JAODUO010000683">
    <property type="protein sequence ID" value="KAK2176107.1"/>
    <property type="molecule type" value="Genomic_DNA"/>
</dbReference>